<keyword evidence="1" id="KW-1133">Transmembrane helix</keyword>
<protein>
    <recommendedName>
        <fullName evidence="4">GtrA-like protein</fullName>
    </recommendedName>
</protein>
<accession>A0ABN1JCJ9</accession>
<evidence type="ECO:0000256" key="1">
    <source>
        <dbReference type="SAM" id="Phobius"/>
    </source>
</evidence>
<feature type="transmembrane region" description="Helical" evidence="1">
    <location>
        <begin position="7"/>
        <end position="28"/>
    </location>
</feature>
<name>A0ABN1JCJ9_9CLOT</name>
<evidence type="ECO:0000313" key="2">
    <source>
        <dbReference type="EMBL" id="GAA0735927.1"/>
    </source>
</evidence>
<reference evidence="2 3" key="1">
    <citation type="journal article" date="2019" name="Int. J. Syst. Evol. Microbiol.">
        <title>The Global Catalogue of Microorganisms (GCM) 10K type strain sequencing project: providing services to taxonomists for standard genome sequencing and annotation.</title>
        <authorList>
            <consortium name="The Broad Institute Genomics Platform"/>
            <consortium name="The Broad Institute Genome Sequencing Center for Infectious Disease"/>
            <person name="Wu L."/>
            <person name="Ma J."/>
        </authorList>
    </citation>
    <scope>NUCLEOTIDE SEQUENCE [LARGE SCALE GENOMIC DNA]</scope>
    <source>
        <strain evidence="2 3">JCM 1407</strain>
    </source>
</reference>
<sequence>MSDFFKYMVNLIVDSIIVIDLSVFFLYYNSSLKASELIGCGLTLFVIFNAFGIRHWFKNKGKKQIKIVN</sequence>
<evidence type="ECO:0008006" key="4">
    <source>
        <dbReference type="Google" id="ProtNLM"/>
    </source>
</evidence>
<keyword evidence="1" id="KW-0472">Membrane</keyword>
<dbReference type="EMBL" id="BAAACG010000006">
    <property type="protein sequence ID" value="GAA0735927.1"/>
    <property type="molecule type" value="Genomic_DNA"/>
</dbReference>
<feature type="transmembrane region" description="Helical" evidence="1">
    <location>
        <begin position="34"/>
        <end position="57"/>
    </location>
</feature>
<comment type="caution">
    <text evidence="2">The sequence shown here is derived from an EMBL/GenBank/DDBJ whole genome shotgun (WGS) entry which is preliminary data.</text>
</comment>
<gene>
    <name evidence="2" type="ORF">GCM10008906_10290</name>
</gene>
<keyword evidence="1" id="KW-0812">Transmembrane</keyword>
<proteinExistence type="predicted"/>
<dbReference type="RefSeq" id="WP_343759513.1">
    <property type="nucleotide sequence ID" value="NZ_BAAACG010000006.1"/>
</dbReference>
<organism evidence="2 3">
    <name type="scientific">Clostridium oceanicum</name>
    <dbReference type="NCBI Taxonomy" id="1543"/>
    <lineage>
        <taxon>Bacteria</taxon>
        <taxon>Bacillati</taxon>
        <taxon>Bacillota</taxon>
        <taxon>Clostridia</taxon>
        <taxon>Eubacteriales</taxon>
        <taxon>Clostridiaceae</taxon>
        <taxon>Clostridium</taxon>
    </lineage>
</organism>
<keyword evidence="3" id="KW-1185">Reference proteome</keyword>
<evidence type="ECO:0000313" key="3">
    <source>
        <dbReference type="Proteomes" id="UP001501510"/>
    </source>
</evidence>
<dbReference type="Proteomes" id="UP001501510">
    <property type="component" value="Unassembled WGS sequence"/>
</dbReference>